<gene>
    <name evidence="2" type="ORF">H4W79_004142</name>
</gene>
<proteinExistence type="predicted"/>
<dbReference type="EMBL" id="JADBDY010000001">
    <property type="protein sequence ID" value="MBE1459928.1"/>
    <property type="molecule type" value="Genomic_DNA"/>
</dbReference>
<protein>
    <recommendedName>
        <fullName evidence="4">Excreted virulence factor EspC, type VII ESX diderm</fullName>
    </recommendedName>
</protein>
<comment type="caution">
    <text evidence="2">The sequence shown here is derived from an EMBL/GenBank/DDBJ whole genome shotgun (WGS) entry which is preliminary data.</text>
</comment>
<evidence type="ECO:0000313" key="3">
    <source>
        <dbReference type="Proteomes" id="UP000598217"/>
    </source>
</evidence>
<accession>A0ABR9HLU0</accession>
<feature type="region of interest" description="Disordered" evidence="1">
    <location>
        <begin position="90"/>
        <end position="111"/>
    </location>
</feature>
<name>A0ABR9HLU0_9ACTN</name>
<organism evidence="2 3">
    <name type="scientific">Nocardiopsis terrae</name>
    <dbReference type="NCBI Taxonomy" id="372655"/>
    <lineage>
        <taxon>Bacteria</taxon>
        <taxon>Bacillati</taxon>
        <taxon>Actinomycetota</taxon>
        <taxon>Actinomycetes</taxon>
        <taxon>Streptosporangiales</taxon>
        <taxon>Nocardiopsidaceae</taxon>
        <taxon>Nocardiopsis</taxon>
    </lineage>
</organism>
<dbReference type="RefSeq" id="WP_191274156.1">
    <property type="nucleotide sequence ID" value="NZ_BMXJ01000007.1"/>
</dbReference>
<keyword evidence="3" id="KW-1185">Reference proteome</keyword>
<evidence type="ECO:0008006" key="4">
    <source>
        <dbReference type="Google" id="ProtNLM"/>
    </source>
</evidence>
<evidence type="ECO:0000256" key="1">
    <source>
        <dbReference type="SAM" id="MobiDB-lite"/>
    </source>
</evidence>
<dbReference type="Proteomes" id="UP000598217">
    <property type="component" value="Unassembled WGS sequence"/>
</dbReference>
<sequence length="111" mass="11558">MPGHELGVNVQDAYGAGANAEQYASSFEGLHSDFTDVLDAAKDACADEPQLTGWSAYGEEQADAIARVEHHGVALAENVQGGASDVANTDTQASEQYAEVGVPPSLPVNFH</sequence>
<evidence type="ECO:0000313" key="2">
    <source>
        <dbReference type="EMBL" id="MBE1459928.1"/>
    </source>
</evidence>
<reference evidence="2 3" key="1">
    <citation type="submission" date="2020-10" db="EMBL/GenBank/DDBJ databases">
        <title>Sequencing the genomes of 1000 actinobacteria strains.</title>
        <authorList>
            <person name="Klenk H.-P."/>
        </authorList>
    </citation>
    <scope>NUCLEOTIDE SEQUENCE [LARGE SCALE GENOMIC DNA]</scope>
    <source>
        <strain evidence="2 3">DSM 45157</strain>
    </source>
</reference>